<sequence>MFEPVDKVSRSGLFFKNPAGNGKFVRGGVFQPRLKGDEKTDDLSKLFKLSKLMGILPIDGSLSFSNSWIIYSIVACLSFTVASLGFKTLYLLETDDFRGKAWHKIIFYCRALVENAIIVSHVVQIVVHRQEFAQVLEMLADRRQRILEIAGMTNDIFSIQLLFICFKLFTDIINFAYFTIIRIKDLTTMNDGAVITSVIRMPLFAVWKIFELYSISASTEQLVETTIFYGKIYKKTTEKTTNLYLEPGASSYWSPRFWTCSLDAHGLCALPSRTGADPPMPLELAREAPLLLHGVESFPVIFLLCQDSKEKVASGLGVECLLSKL</sequence>
<dbReference type="AlphaFoldDB" id="A0A6H5HKF1"/>
<proteinExistence type="predicted"/>
<protein>
    <submittedName>
        <fullName evidence="2">Uncharacterized protein</fullName>
    </submittedName>
</protein>
<dbReference type="EMBL" id="CADCXU010032182">
    <property type="protein sequence ID" value="CAB0018020.1"/>
    <property type="molecule type" value="Genomic_DNA"/>
</dbReference>
<evidence type="ECO:0000256" key="1">
    <source>
        <dbReference type="SAM" id="Phobius"/>
    </source>
</evidence>
<accession>A0A6H5HKF1</accession>
<dbReference type="Proteomes" id="UP000479000">
    <property type="component" value="Unassembled WGS sequence"/>
</dbReference>
<reference evidence="2 3" key="1">
    <citation type="submission" date="2020-02" db="EMBL/GenBank/DDBJ databases">
        <authorList>
            <person name="Ferguson B K."/>
        </authorList>
    </citation>
    <scope>NUCLEOTIDE SEQUENCE [LARGE SCALE GENOMIC DNA]</scope>
</reference>
<dbReference type="OrthoDB" id="8183114at2759"/>
<evidence type="ECO:0000313" key="3">
    <source>
        <dbReference type="Proteomes" id="UP000479000"/>
    </source>
</evidence>
<keyword evidence="1" id="KW-0812">Transmembrane</keyword>
<feature type="transmembrane region" description="Helical" evidence="1">
    <location>
        <begin position="157"/>
        <end position="180"/>
    </location>
</feature>
<evidence type="ECO:0000313" key="2">
    <source>
        <dbReference type="EMBL" id="CAB0018020.1"/>
    </source>
</evidence>
<keyword evidence="1" id="KW-0472">Membrane</keyword>
<keyword evidence="1" id="KW-1133">Transmembrane helix</keyword>
<feature type="transmembrane region" description="Helical" evidence="1">
    <location>
        <begin position="68"/>
        <end position="86"/>
    </location>
</feature>
<name>A0A6H5HKF1_9HEMI</name>
<gene>
    <name evidence="2" type="ORF">NTEN_LOCUS21929</name>
</gene>
<feature type="transmembrane region" description="Helical" evidence="1">
    <location>
        <begin position="107"/>
        <end position="127"/>
    </location>
</feature>
<organism evidence="2 3">
    <name type="scientific">Nesidiocoris tenuis</name>
    <dbReference type="NCBI Taxonomy" id="355587"/>
    <lineage>
        <taxon>Eukaryota</taxon>
        <taxon>Metazoa</taxon>
        <taxon>Ecdysozoa</taxon>
        <taxon>Arthropoda</taxon>
        <taxon>Hexapoda</taxon>
        <taxon>Insecta</taxon>
        <taxon>Pterygota</taxon>
        <taxon>Neoptera</taxon>
        <taxon>Paraneoptera</taxon>
        <taxon>Hemiptera</taxon>
        <taxon>Heteroptera</taxon>
        <taxon>Panheteroptera</taxon>
        <taxon>Cimicomorpha</taxon>
        <taxon>Miridae</taxon>
        <taxon>Dicyphina</taxon>
        <taxon>Nesidiocoris</taxon>
    </lineage>
</organism>
<keyword evidence="3" id="KW-1185">Reference proteome</keyword>